<dbReference type="RefSeq" id="WP_182938506.1">
    <property type="nucleotide sequence ID" value="NZ_AP022038.1"/>
</dbReference>
<evidence type="ECO:0000313" key="2">
    <source>
        <dbReference type="EMBL" id="BBR41727.1"/>
    </source>
</evidence>
<protein>
    <recommendedName>
        <fullName evidence="4">Lipoprotein</fullName>
    </recommendedName>
</protein>
<name>A0A6S5BWM8_AERVE</name>
<evidence type="ECO:0000313" key="3">
    <source>
        <dbReference type="Proteomes" id="UP000515442"/>
    </source>
</evidence>
<proteinExistence type="predicted"/>
<reference evidence="2 3" key="1">
    <citation type="submission" date="2019-12" db="EMBL/GenBank/DDBJ databases">
        <title>complete genome sequences of Aeromonas veronii str. WP3-W19-ESBL-03 isolated from wastewater treatment plant effluent.</title>
        <authorList>
            <person name="Sekizuka T."/>
            <person name="Itokawa K."/>
            <person name="Yatsu K."/>
            <person name="Inamine Y."/>
            <person name="Kuroda M."/>
        </authorList>
    </citation>
    <scope>NUCLEOTIDE SEQUENCE [LARGE SCALE GENOMIC DNA]</scope>
    <source>
        <strain evidence="2 3">WP3-W19-ESBL-03</strain>
    </source>
</reference>
<feature type="chain" id="PRO_5028219528" description="Lipoprotein" evidence="1">
    <location>
        <begin position="21"/>
        <end position="643"/>
    </location>
</feature>
<dbReference type="EMBL" id="AP022038">
    <property type="protein sequence ID" value="BBR41727.1"/>
    <property type="molecule type" value="Genomic_DNA"/>
</dbReference>
<dbReference type="Proteomes" id="UP000515442">
    <property type="component" value="Chromosome"/>
</dbReference>
<evidence type="ECO:0008006" key="4">
    <source>
        <dbReference type="Google" id="ProtNLM"/>
    </source>
</evidence>
<sequence>MKKNILALSVVTALSSLALAGCGGGGDGASTDNGNNGGNGGNATKPALTATFIDSAVAGLNYTCGSYSSLTDKDGQFLFNDGDTCAFKLGSIPLGETQVKKGQTLVTPYTIAEKGDKDRAIRIAALLQTMDADTTPETITLKSADVVKLGNTIKFDSDDAFNTSLNEALKQAQIDKKVVDTKAAEAHMKASLAVLNGRSVAVDKVLSDLQALTDLKTLNVEEKLKEYKDTLLAETTDNGKIDRQIVLAALAMLEVTNDPVVTERLGFTSSDIGVNYSTNLAKVIDVIIHTPYTPSVALKDGKGYTRDVAKLMGTYADSMDKVAATLADIQDPEYNARYGENDAITLNFDSAKALRASAMAMASALNIAASYQYGPDNAYATQNEEVTLPRMHIKQSWGLEQQPHTTYEESASTFQTQFSPMDIEPDHLVNHADFFRLTDDAKVRLGKAKAQLKDAVGIALTIDQGKLDDSLTQDEIATNTTLLTKLADHFSGKEPTVEWKNSKIKYFNTGMFWEPKEVGIKFNINVIPFFDEMLDRGDMTIKVTGACNGDVGTRDSELSKAIGEPMCLISSDEFKALAQNGRGALKYIGWMQEAQNSHTTIYAKGVSYDWSTQMTPLTGSTFDKVFVSCTDLDGNKVSCADQL</sequence>
<organism evidence="2 3">
    <name type="scientific">Aeromonas veronii</name>
    <dbReference type="NCBI Taxonomy" id="654"/>
    <lineage>
        <taxon>Bacteria</taxon>
        <taxon>Pseudomonadati</taxon>
        <taxon>Pseudomonadota</taxon>
        <taxon>Gammaproteobacteria</taxon>
        <taxon>Aeromonadales</taxon>
        <taxon>Aeromonadaceae</taxon>
        <taxon>Aeromonas</taxon>
    </lineage>
</organism>
<evidence type="ECO:0000256" key="1">
    <source>
        <dbReference type="SAM" id="SignalP"/>
    </source>
</evidence>
<accession>A0A6S5BWM8</accession>
<feature type="signal peptide" evidence="1">
    <location>
        <begin position="1"/>
        <end position="20"/>
    </location>
</feature>
<dbReference type="PROSITE" id="PS51257">
    <property type="entry name" value="PROKAR_LIPOPROTEIN"/>
    <property type="match status" value="1"/>
</dbReference>
<keyword evidence="1" id="KW-0732">Signal</keyword>
<dbReference type="AlphaFoldDB" id="A0A6S5BWM8"/>
<gene>
    <name evidence="2" type="ORF">WP3W19E03_42520</name>
</gene>